<organism evidence="7 8">
    <name type="scientific">Brassicogethes aeneus</name>
    <name type="common">Rape pollen beetle</name>
    <name type="synonym">Meligethes aeneus</name>
    <dbReference type="NCBI Taxonomy" id="1431903"/>
    <lineage>
        <taxon>Eukaryota</taxon>
        <taxon>Metazoa</taxon>
        <taxon>Ecdysozoa</taxon>
        <taxon>Arthropoda</taxon>
        <taxon>Hexapoda</taxon>
        <taxon>Insecta</taxon>
        <taxon>Pterygota</taxon>
        <taxon>Neoptera</taxon>
        <taxon>Endopterygota</taxon>
        <taxon>Coleoptera</taxon>
        <taxon>Polyphaga</taxon>
        <taxon>Cucujiformia</taxon>
        <taxon>Nitidulidae</taxon>
        <taxon>Meligethinae</taxon>
        <taxon>Brassicogethes</taxon>
    </lineage>
</organism>
<comment type="subcellular location">
    <subcellularLocation>
        <location evidence="1 6">Membrane</location>
        <topology evidence="1 6">Multi-pass membrane protein</topology>
    </subcellularLocation>
</comment>
<evidence type="ECO:0000313" key="8">
    <source>
        <dbReference type="Proteomes" id="UP001154078"/>
    </source>
</evidence>
<proteinExistence type="inferred from homology"/>
<reference evidence="7" key="1">
    <citation type="submission" date="2021-12" db="EMBL/GenBank/DDBJ databases">
        <authorList>
            <person name="King R."/>
        </authorList>
    </citation>
    <scope>NUCLEOTIDE SEQUENCE</scope>
</reference>
<dbReference type="Pfam" id="PF00335">
    <property type="entry name" value="Tetraspanin"/>
    <property type="match status" value="1"/>
</dbReference>
<dbReference type="Proteomes" id="UP001154078">
    <property type="component" value="Chromosome 3"/>
</dbReference>
<evidence type="ECO:0000256" key="5">
    <source>
        <dbReference type="ARBA" id="ARBA00023136"/>
    </source>
</evidence>
<evidence type="ECO:0000256" key="1">
    <source>
        <dbReference type="ARBA" id="ARBA00004141"/>
    </source>
</evidence>
<dbReference type="OrthoDB" id="10016273at2759"/>
<keyword evidence="5 6" id="KW-0472">Membrane</keyword>
<dbReference type="Gene3D" id="1.10.1450.10">
    <property type="entry name" value="Tetraspanin"/>
    <property type="match status" value="1"/>
</dbReference>
<sequence length="261" mass="29083">MAGGCYSCTKYLFVFLNFIFLVFGIAGIAGSVYMLVDPTFSFQFTQNPGDATISVIILLVASIILFFAGALGIWATIKERRWGVVLCFCFLLIIVVAQVSAGVWGYIHRDNLETQIRITVKETVERDYRDNKNNIRALFDTFQEKLECCGAEKPSDWMNTGEINYGITNSKSTYSIPESCCRKSISKDQCISATHDLKIGSQINYSSIYEKGCYTLIIEKLKDYVNVILGVGGAILAIELLGLILGLCLAFSMNRPNRYKA</sequence>
<evidence type="ECO:0000256" key="2">
    <source>
        <dbReference type="ARBA" id="ARBA00006840"/>
    </source>
</evidence>
<gene>
    <name evidence="7" type="ORF">MELIAE_LOCUS4997</name>
</gene>
<dbReference type="PANTHER" id="PTHR19282:SF551">
    <property type="entry name" value="RE08073P-RELATED"/>
    <property type="match status" value="1"/>
</dbReference>
<evidence type="ECO:0000313" key="7">
    <source>
        <dbReference type="EMBL" id="CAH0552859.1"/>
    </source>
</evidence>
<dbReference type="InterPro" id="IPR018499">
    <property type="entry name" value="Tetraspanin/Peripherin"/>
</dbReference>
<keyword evidence="4 6" id="KW-1133">Transmembrane helix</keyword>
<evidence type="ECO:0000256" key="4">
    <source>
        <dbReference type="ARBA" id="ARBA00022989"/>
    </source>
</evidence>
<name>A0A9P0FGV5_BRAAE</name>
<dbReference type="SUPFAM" id="SSF48652">
    <property type="entry name" value="Tetraspanin"/>
    <property type="match status" value="1"/>
</dbReference>
<feature type="transmembrane region" description="Helical" evidence="6">
    <location>
        <begin position="84"/>
        <end position="107"/>
    </location>
</feature>
<dbReference type="InterPro" id="IPR000301">
    <property type="entry name" value="Tetraspanin_animals"/>
</dbReference>
<dbReference type="AlphaFoldDB" id="A0A9P0FGV5"/>
<dbReference type="PRINTS" id="PR00259">
    <property type="entry name" value="TMFOUR"/>
</dbReference>
<comment type="similarity">
    <text evidence="2 6">Belongs to the tetraspanin (TM4SF) family.</text>
</comment>
<evidence type="ECO:0000256" key="6">
    <source>
        <dbReference type="RuleBase" id="RU361218"/>
    </source>
</evidence>
<evidence type="ECO:0000256" key="3">
    <source>
        <dbReference type="ARBA" id="ARBA00022692"/>
    </source>
</evidence>
<dbReference type="PIRSF" id="PIRSF002419">
    <property type="entry name" value="Tetraspanin"/>
    <property type="match status" value="1"/>
</dbReference>
<dbReference type="InterPro" id="IPR008952">
    <property type="entry name" value="Tetraspanin_EC2_sf"/>
</dbReference>
<dbReference type="EMBL" id="OV121134">
    <property type="protein sequence ID" value="CAH0552859.1"/>
    <property type="molecule type" value="Genomic_DNA"/>
</dbReference>
<feature type="transmembrane region" description="Helical" evidence="6">
    <location>
        <begin position="224"/>
        <end position="251"/>
    </location>
</feature>
<feature type="transmembrane region" description="Helical" evidence="6">
    <location>
        <begin position="56"/>
        <end position="77"/>
    </location>
</feature>
<dbReference type="PANTHER" id="PTHR19282">
    <property type="entry name" value="TETRASPANIN"/>
    <property type="match status" value="1"/>
</dbReference>
<feature type="transmembrane region" description="Helical" evidence="6">
    <location>
        <begin position="12"/>
        <end position="36"/>
    </location>
</feature>
<dbReference type="GO" id="GO:0005886">
    <property type="term" value="C:plasma membrane"/>
    <property type="evidence" value="ECO:0007669"/>
    <property type="project" value="TreeGrafter"/>
</dbReference>
<accession>A0A9P0FGV5</accession>
<keyword evidence="8" id="KW-1185">Reference proteome</keyword>
<keyword evidence="3 6" id="KW-0812">Transmembrane</keyword>
<protein>
    <recommendedName>
        <fullName evidence="6">Tetraspanin</fullName>
    </recommendedName>
</protein>